<dbReference type="Proteomes" id="UP000631114">
    <property type="component" value="Unassembled WGS sequence"/>
</dbReference>
<comment type="caution">
    <text evidence="2">The sequence shown here is derived from an EMBL/GenBank/DDBJ whole genome shotgun (WGS) entry which is preliminary data.</text>
</comment>
<proteinExistence type="predicted"/>
<reference evidence="2 3" key="1">
    <citation type="submission" date="2020-10" db="EMBL/GenBank/DDBJ databases">
        <title>The Coptis chinensis genome and diversification of protoberbering-type alkaloids.</title>
        <authorList>
            <person name="Wang B."/>
            <person name="Shu S."/>
            <person name="Song C."/>
            <person name="Liu Y."/>
        </authorList>
    </citation>
    <scope>NUCLEOTIDE SEQUENCE [LARGE SCALE GENOMIC DNA]</scope>
    <source>
        <strain evidence="2">HL-2020</strain>
        <tissue evidence="2">Leaf</tissue>
    </source>
</reference>
<evidence type="ECO:0000256" key="1">
    <source>
        <dbReference type="SAM" id="SignalP"/>
    </source>
</evidence>
<name>A0A835IPE8_9MAGN</name>
<dbReference type="OrthoDB" id="1930788at2759"/>
<keyword evidence="3" id="KW-1185">Reference proteome</keyword>
<accession>A0A835IPE8</accession>
<evidence type="ECO:0000313" key="3">
    <source>
        <dbReference type="Proteomes" id="UP000631114"/>
    </source>
</evidence>
<keyword evidence="1" id="KW-0732">Signal</keyword>
<dbReference type="PANTHER" id="PTHR35109:SF1">
    <property type="entry name" value="GLUTAMATE RACEMASE"/>
    <property type="match status" value="1"/>
</dbReference>
<dbReference type="PANTHER" id="PTHR35109">
    <property type="entry name" value="GLUTAMATE RACEMASE"/>
    <property type="match status" value="1"/>
</dbReference>
<gene>
    <name evidence="2" type="ORF">IFM89_026584</name>
</gene>
<sequence>MTSARDFGGATAMVATLLLLDKTDALRDSDDDGNKVNLPYWIPHPRTGIYYPKGSERVMEDVPDGASVFIRTHWLRSDEGVDKPAPHDVYVPICAGT</sequence>
<feature type="signal peptide" evidence="1">
    <location>
        <begin position="1"/>
        <end position="25"/>
    </location>
</feature>
<organism evidence="2 3">
    <name type="scientific">Coptis chinensis</name>
    <dbReference type="NCBI Taxonomy" id="261450"/>
    <lineage>
        <taxon>Eukaryota</taxon>
        <taxon>Viridiplantae</taxon>
        <taxon>Streptophyta</taxon>
        <taxon>Embryophyta</taxon>
        <taxon>Tracheophyta</taxon>
        <taxon>Spermatophyta</taxon>
        <taxon>Magnoliopsida</taxon>
        <taxon>Ranunculales</taxon>
        <taxon>Ranunculaceae</taxon>
        <taxon>Coptidoideae</taxon>
        <taxon>Coptis</taxon>
    </lineage>
</organism>
<evidence type="ECO:0000313" key="2">
    <source>
        <dbReference type="EMBL" id="KAF9621691.1"/>
    </source>
</evidence>
<dbReference type="EMBL" id="JADFTS010000002">
    <property type="protein sequence ID" value="KAF9621691.1"/>
    <property type="molecule type" value="Genomic_DNA"/>
</dbReference>
<protein>
    <submittedName>
        <fullName evidence="2">Uncharacterized protein</fullName>
    </submittedName>
</protein>
<dbReference type="AlphaFoldDB" id="A0A835IPE8"/>
<feature type="chain" id="PRO_5032866301" evidence="1">
    <location>
        <begin position="26"/>
        <end position="97"/>
    </location>
</feature>